<name>A0A7Y7M6X9_9PROT</name>
<dbReference type="GO" id="GO:0008777">
    <property type="term" value="F:acetylornithine deacetylase activity"/>
    <property type="evidence" value="ECO:0007669"/>
    <property type="project" value="UniProtKB-EC"/>
</dbReference>
<dbReference type="InterPro" id="IPR011650">
    <property type="entry name" value="Peptidase_M20_dimer"/>
</dbReference>
<gene>
    <name evidence="11" type="primary">argE</name>
    <name evidence="11" type="ORF">HUK84_09860</name>
</gene>
<keyword evidence="5" id="KW-0028">Amino-acid biosynthesis</keyword>
<accession>A0A7Y7M6X9</accession>
<evidence type="ECO:0000256" key="5">
    <source>
        <dbReference type="ARBA" id="ARBA00022605"/>
    </source>
</evidence>
<keyword evidence="8" id="KW-0862">Zinc</keyword>
<reference evidence="11 12" key="1">
    <citation type="submission" date="2020-06" db="EMBL/GenBank/DDBJ databases">
        <title>Description of novel acetic acid bacteria.</title>
        <authorList>
            <person name="Sombolestani A."/>
        </authorList>
    </citation>
    <scope>NUCLEOTIDE SEQUENCE [LARGE SCALE GENOMIC DNA]</scope>
    <source>
        <strain evidence="11 12">LMG 31431</strain>
    </source>
</reference>
<evidence type="ECO:0000256" key="4">
    <source>
        <dbReference type="ARBA" id="ARBA00022571"/>
    </source>
</evidence>
<dbReference type="EMBL" id="JABXXP010000174">
    <property type="protein sequence ID" value="NVN11424.1"/>
    <property type="molecule type" value="Genomic_DNA"/>
</dbReference>
<protein>
    <submittedName>
        <fullName evidence="11">Acetylornithine deacetylase</fullName>
        <ecNumber evidence="11">3.5.1.16</ecNumber>
    </submittedName>
</protein>
<dbReference type="PANTHER" id="PTHR43808">
    <property type="entry name" value="ACETYLORNITHINE DEACETYLASE"/>
    <property type="match status" value="1"/>
</dbReference>
<comment type="similarity">
    <text evidence="2">Belongs to the peptidase M20A family. ArgE subfamily.</text>
</comment>
<dbReference type="EC" id="3.5.1.16" evidence="11"/>
<dbReference type="NCBIfam" id="NF005710">
    <property type="entry name" value="PRK07522.1"/>
    <property type="match status" value="1"/>
</dbReference>
<comment type="cofactor">
    <cofactor evidence="1">
        <name>Zn(2+)</name>
        <dbReference type="ChEBI" id="CHEBI:29105"/>
    </cofactor>
</comment>
<dbReference type="InterPro" id="IPR050072">
    <property type="entry name" value="Peptidase_M20A"/>
</dbReference>
<dbReference type="SUPFAM" id="SSF53187">
    <property type="entry name" value="Zn-dependent exopeptidases"/>
    <property type="match status" value="1"/>
</dbReference>
<sequence length="385" mass="40373">MTGTETITETILDRLVAFPSVCGQSNTDMIGWIAAHLAALGARVRRIPGDRPDAFSLFASVGPDIPGGIVLSAHSDVVPAAGQAWSSDPFVLTKRDDRLYGRGTSDMKGFLACMLTAAGKAAARPLVRPLHLAISHDEELGCLGVRSLLAALKTDAGMRGAAGCIIGEPTEMAVAVAHKGKIAFRIVCRGEAAHSADPFRGTNAIVLAAQMIGRLTDLQDHIRVTEPHDTRFAVPFSTVQAGLIEGGTALNIVPDLCVATAEMRLIPGQDGSASLAWLDAAARRVEAEAGRGTIRIDIVNAYPGLDGCADTKICALGLRAAGRNAPGVIDFGTEAGLFAQQLGLPCIVCGPGSIGRAHKADEYITTRELAQGDRFLDGILDRLRR</sequence>
<dbReference type="Pfam" id="PF07687">
    <property type="entry name" value="M20_dimer"/>
    <property type="match status" value="1"/>
</dbReference>
<evidence type="ECO:0000313" key="11">
    <source>
        <dbReference type="EMBL" id="NVN11424.1"/>
    </source>
</evidence>
<dbReference type="GO" id="GO:0006526">
    <property type="term" value="P:L-arginine biosynthetic process"/>
    <property type="evidence" value="ECO:0007669"/>
    <property type="project" value="UniProtKB-KW"/>
</dbReference>
<dbReference type="InterPro" id="IPR001261">
    <property type="entry name" value="ArgE/DapE_CS"/>
</dbReference>
<dbReference type="Gene3D" id="3.30.70.360">
    <property type="match status" value="1"/>
</dbReference>
<dbReference type="SUPFAM" id="SSF55031">
    <property type="entry name" value="Bacterial exopeptidase dimerisation domain"/>
    <property type="match status" value="1"/>
</dbReference>
<dbReference type="GO" id="GO:0046872">
    <property type="term" value="F:metal ion binding"/>
    <property type="evidence" value="ECO:0007669"/>
    <property type="project" value="UniProtKB-KW"/>
</dbReference>
<proteinExistence type="inferred from homology"/>
<dbReference type="CDD" id="cd03894">
    <property type="entry name" value="M20_ArgE"/>
    <property type="match status" value="1"/>
</dbReference>
<keyword evidence="3" id="KW-0963">Cytoplasm</keyword>
<dbReference type="PROSITE" id="PS00759">
    <property type="entry name" value="ARGE_DAPE_CPG2_2"/>
    <property type="match status" value="1"/>
</dbReference>
<keyword evidence="9" id="KW-0170">Cobalt</keyword>
<keyword evidence="4" id="KW-0055">Arginine biosynthesis</keyword>
<evidence type="ECO:0000256" key="8">
    <source>
        <dbReference type="ARBA" id="ARBA00022833"/>
    </source>
</evidence>
<evidence type="ECO:0000256" key="9">
    <source>
        <dbReference type="ARBA" id="ARBA00023285"/>
    </source>
</evidence>
<dbReference type="InterPro" id="IPR010169">
    <property type="entry name" value="AcOrn-deacetyl"/>
</dbReference>
<evidence type="ECO:0000256" key="1">
    <source>
        <dbReference type="ARBA" id="ARBA00001947"/>
    </source>
</evidence>
<evidence type="ECO:0000256" key="2">
    <source>
        <dbReference type="ARBA" id="ARBA00005691"/>
    </source>
</evidence>
<dbReference type="Gene3D" id="3.40.630.10">
    <property type="entry name" value="Zn peptidases"/>
    <property type="match status" value="1"/>
</dbReference>
<dbReference type="Pfam" id="PF01546">
    <property type="entry name" value="Peptidase_M20"/>
    <property type="match status" value="1"/>
</dbReference>
<evidence type="ECO:0000313" key="12">
    <source>
        <dbReference type="Proteomes" id="UP000534870"/>
    </source>
</evidence>
<dbReference type="AlphaFoldDB" id="A0A7Y7M6X9"/>
<dbReference type="Proteomes" id="UP000534870">
    <property type="component" value="Unassembled WGS sequence"/>
</dbReference>
<keyword evidence="7 11" id="KW-0378">Hydrolase</keyword>
<dbReference type="RefSeq" id="WP_176640137.1">
    <property type="nucleotide sequence ID" value="NZ_JABXXP010000174.1"/>
</dbReference>
<comment type="caution">
    <text evidence="11">The sequence shown here is derived from an EMBL/GenBank/DDBJ whole genome shotgun (WGS) entry which is preliminary data.</text>
</comment>
<evidence type="ECO:0000256" key="6">
    <source>
        <dbReference type="ARBA" id="ARBA00022723"/>
    </source>
</evidence>
<feature type="domain" description="Peptidase M20 dimerisation" evidence="10">
    <location>
        <begin position="176"/>
        <end position="284"/>
    </location>
</feature>
<keyword evidence="6" id="KW-0479">Metal-binding</keyword>
<dbReference type="PANTHER" id="PTHR43808:SF31">
    <property type="entry name" value="N-ACETYL-L-CITRULLINE DEACETYLASE"/>
    <property type="match status" value="1"/>
</dbReference>
<dbReference type="InterPro" id="IPR036264">
    <property type="entry name" value="Bact_exopeptidase_dim_dom"/>
</dbReference>
<evidence type="ECO:0000259" key="10">
    <source>
        <dbReference type="Pfam" id="PF07687"/>
    </source>
</evidence>
<evidence type="ECO:0000256" key="3">
    <source>
        <dbReference type="ARBA" id="ARBA00022490"/>
    </source>
</evidence>
<organism evidence="11 12">
    <name type="scientific">Nguyenibacter vanlangensis</name>
    <dbReference type="NCBI Taxonomy" id="1216886"/>
    <lineage>
        <taxon>Bacteria</taxon>
        <taxon>Pseudomonadati</taxon>
        <taxon>Pseudomonadota</taxon>
        <taxon>Alphaproteobacteria</taxon>
        <taxon>Acetobacterales</taxon>
        <taxon>Acetobacteraceae</taxon>
        <taxon>Nguyenibacter</taxon>
    </lineage>
</organism>
<evidence type="ECO:0000256" key="7">
    <source>
        <dbReference type="ARBA" id="ARBA00022801"/>
    </source>
</evidence>
<dbReference type="InterPro" id="IPR002933">
    <property type="entry name" value="Peptidase_M20"/>
</dbReference>
<dbReference type="NCBIfam" id="TIGR01892">
    <property type="entry name" value="AcOrn-deacetyl"/>
    <property type="match status" value="1"/>
</dbReference>